<keyword evidence="5" id="KW-1185">Reference proteome</keyword>
<evidence type="ECO:0000313" key="3">
    <source>
        <dbReference type="EMBL" id="SES39533.1"/>
    </source>
</evidence>
<sequence length="173" mass="19664">MLKYLVAYASETGNTQKIAEEIYKAIPDTRKEMINVRSFVGLHEAENYFIGYWANCGTCSMEIIDLLSSLHGKNVAIFGTCGLGNTDAYYKKLELAATTWLPSDNRVLGSYFCQGRMPVEFRQKYEACRGRCSDEQLQIVIDAYDKAKAHPDRQDLLKANVFTCEMIKKIKSF</sequence>
<gene>
    <name evidence="2" type="ORF">CPT75_01200</name>
    <name evidence="3" type="ORF">SAMN04487884_13826</name>
</gene>
<reference evidence="3 4" key="1">
    <citation type="submission" date="2016-10" db="EMBL/GenBank/DDBJ databases">
        <authorList>
            <person name="de Groot N.N."/>
        </authorList>
    </citation>
    <scope>NUCLEOTIDE SEQUENCE [LARGE SCALE GENOMIC DNA]</scope>
    <source>
        <strain evidence="3 4">AR40</strain>
    </source>
</reference>
<organism evidence="3 4">
    <name type="scientific">Butyrivibrio fibrisolvens</name>
    <dbReference type="NCBI Taxonomy" id="831"/>
    <lineage>
        <taxon>Bacteria</taxon>
        <taxon>Bacillati</taxon>
        <taxon>Bacillota</taxon>
        <taxon>Clostridia</taxon>
        <taxon>Lachnospirales</taxon>
        <taxon>Lachnospiraceae</taxon>
        <taxon>Butyrivibrio</taxon>
    </lineage>
</organism>
<dbReference type="SUPFAM" id="SSF52218">
    <property type="entry name" value="Flavoproteins"/>
    <property type="match status" value="1"/>
</dbReference>
<evidence type="ECO:0000259" key="1">
    <source>
        <dbReference type="Pfam" id="PF12641"/>
    </source>
</evidence>
<reference evidence="2 5" key="2">
    <citation type="submission" date="2017-09" db="EMBL/GenBank/DDBJ databases">
        <title>High-quality draft genome sequence of Butyrivibrio fibrisolvens INBov1, isolated from cow rumen.</title>
        <authorList>
            <person name="Rodriguez Hernaez J."/>
            <person name="Rivarola M."/>
            <person name="Paniego N."/>
            <person name="Cravero S."/>
            <person name="Ceron Cucchi M."/>
            <person name="Martinez M.C."/>
        </authorList>
    </citation>
    <scope>NUCLEOTIDE SEQUENCE [LARGE SCALE GENOMIC DNA]</scope>
    <source>
        <strain evidence="2 5">INBov1</strain>
    </source>
</reference>
<accession>A0A1H9X1L1</accession>
<dbReference type="Proteomes" id="UP000245488">
    <property type="component" value="Unassembled WGS sequence"/>
</dbReference>
<feature type="domain" description="Flavodoxin-like" evidence="1">
    <location>
        <begin position="5"/>
        <end position="162"/>
    </location>
</feature>
<evidence type="ECO:0000313" key="4">
    <source>
        <dbReference type="Proteomes" id="UP000182584"/>
    </source>
</evidence>
<dbReference type="GO" id="GO:0016651">
    <property type="term" value="F:oxidoreductase activity, acting on NAD(P)H"/>
    <property type="evidence" value="ECO:0007669"/>
    <property type="project" value="UniProtKB-ARBA"/>
</dbReference>
<dbReference type="RefSeq" id="WP_022755468.1">
    <property type="nucleotide sequence ID" value="NZ_CP065800.1"/>
</dbReference>
<dbReference type="OrthoDB" id="307208at2"/>
<dbReference type="AlphaFoldDB" id="A0A1H9X1L1"/>
<protein>
    <submittedName>
        <fullName evidence="2 3">Flavodoxin</fullName>
    </submittedName>
</protein>
<evidence type="ECO:0000313" key="2">
    <source>
        <dbReference type="EMBL" id="PWT25785.1"/>
    </source>
</evidence>
<dbReference type="Pfam" id="PF12641">
    <property type="entry name" value="Flavodoxin_3"/>
    <property type="match status" value="1"/>
</dbReference>
<name>A0A1H9X1L1_BUTFI</name>
<dbReference type="EMBL" id="NXNG01000003">
    <property type="protein sequence ID" value="PWT25785.1"/>
    <property type="molecule type" value="Genomic_DNA"/>
</dbReference>
<dbReference type="Gene3D" id="3.40.50.360">
    <property type="match status" value="1"/>
</dbReference>
<dbReference type="EMBL" id="FOGJ01000038">
    <property type="protein sequence ID" value="SES39533.1"/>
    <property type="molecule type" value="Genomic_DNA"/>
</dbReference>
<proteinExistence type="predicted"/>
<evidence type="ECO:0000313" key="5">
    <source>
        <dbReference type="Proteomes" id="UP000245488"/>
    </source>
</evidence>
<dbReference type="GO" id="GO:0010181">
    <property type="term" value="F:FMN binding"/>
    <property type="evidence" value="ECO:0007669"/>
    <property type="project" value="InterPro"/>
</dbReference>
<dbReference type="InterPro" id="IPR008254">
    <property type="entry name" value="Flavodoxin/NO_synth"/>
</dbReference>
<dbReference type="eggNOG" id="COG0716">
    <property type="taxonomic scope" value="Bacteria"/>
</dbReference>
<dbReference type="Proteomes" id="UP000182584">
    <property type="component" value="Unassembled WGS sequence"/>
</dbReference>
<dbReference type="InterPro" id="IPR029039">
    <property type="entry name" value="Flavoprotein-like_sf"/>
</dbReference>